<accession>A0ABY5P481</accession>
<organism evidence="1 2">
    <name type="scientific">Fundicoccus culcitae</name>
    <dbReference type="NCBI Taxonomy" id="2969821"/>
    <lineage>
        <taxon>Bacteria</taxon>
        <taxon>Bacillati</taxon>
        <taxon>Bacillota</taxon>
        <taxon>Bacilli</taxon>
        <taxon>Lactobacillales</taxon>
        <taxon>Aerococcaceae</taxon>
        <taxon>Fundicoccus</taxon>
    </lineage>
</organism>
<gene>
    <name evidence="1" type="ORF">NRE15_11665</name>
</gene>
<reference evidence="1 2" key="1">
    <citation type="submission" date="2022-08" db="EMBL/GenBank/DDBJ databases">
        <title>Aerococcaceae sp. nov isolated from spoiled eye mask.</title>
        <authorList>
            <person name="Zhou G."/>
            <person name="Xie X.-B."/>
            <person name="Shi Q.-S."/>
            <person name="Wang Y.-S."/>
            <person name="Wen X."/>
            <person name="Peng H."/>
            <person name="Yang X.-J."/>
            <person name="Tao H.-B."/>
            <person name="Huang X.-M."/>
        </authorList>
    </citation>
    <scope>NUCLEOTIDE SEQUENCE [LARGE SCALE GENOMIC DNA]</scope>
    <source>
        <strain evidence="2">DM20194951</strain>
    </source>
</reference>
<evidence type="ECO:0000313" key="2">
    <source>
        <dbReference type="Proteomes" id="UP001315967"/>
    </source>
</evidence>
<proteinExistence type="predicted"/>
<protein>
    <submittedName>
        <fullName evidence="1">Uncharacterized protein</fullName>
    </submittedName>
</protein>
<dbReference type="Proteomes" id="UP001315967">
    <property type="component" value="Chromosome"/>
</dbReference>
<dbReference type="RefSeq" id="WP_313793050.1">
    <property type="nucleotide sequence ID" value="NZ_CP102453.1"/>
</dbReference>
<sequence>MENQEINLLLERQFIIQDEIEKLSKESNEISLKIYQLNNKSMRPNITNKNEIKSLLESKGYDVNTKTQSGSQILVVSNNSKTLNVLLKQSKYYYKSYHAWYTINPNVEDFVDIFIFIYLDKYGISNSLVINKNKMQPIMESLSKMPDGRTNIQLTVENGEVIEHFSKVNLTDSVNDFSVFD</sequence>
<dbReference type="EMBL" id="CP102453">
    <property type="protein sequence ID" value="UUX33548.1"/>
    <property type="molecule type" value="Genomic_DNA"/>
</dbReference>
<name>A0ABY5P481_9LACT</name>
<evidence type="ECO:0000313" key="1">
    <source>
        <dbReference type="EMBL" id="UUX33548.1"/>
    </source>
</evidence>
<keyword evidence="2" id="KW-1185">Reference proteome</keyword>